<evidence type="ECO:0000256" key="10">
    <source>
        <dbReference type="ARBA" id="ARBA00023157"/>
    </source>
</evidence>
<dbReference type="InterPro" id="IPR001763">
    <property type="entry name" value="Rhodanese-like_dom"/>
</dbReference>
<dbReference type="STRING" id="41047.A0A397H6V4"/>
<feature type="signal peptide" evidence="19">
    <location>
        <begin position="1"/>
        <end position="17"/>
    </location>
</feature>
<comment type="catalytic activity">
    <reaction evidence="1 16">
        <text>Hydrolysis of terminal non-reducing beta-D-galactose residues in beta-D-galactosides.</text>
        <dbReference type="EC" id="3.2.1.23"/>
    </reaction>
</comment>
<dbReference type="GO" id="GO:0004565">
    <property type="term" value="F:beta-galactosidase activity"/>
    <property type="evidence" value="ECO:0007669"/>
    <property type="project" value="UniProtKB-EC"/>
</dbReference>
<dbReference type="PROSITE" id="PS51764">
    <property type="entry name" value="GH26"/>
    <property type="match status" value="1"/>
</dbReference>
<dbReference type="EMBL" id="NKHU02000069">
    <property type="protein sequence ID" value="RHZ58399.1"/>
    <property type="molecule type" value="Genomic_DNA"/>
</dbReference>
<dbReference type="GO" id="GO:0000272">
    <property type="term" value="P:polysaccharide catabolic process"/>
    <property type="evidence" value="ECO:0007669"/>
    <property type="project" value="UniProtKB-KW"/>
</dbReference>
<dbReference type="InterPro" id="IPR022790">
    <property type="entry name" value="GH26_dom"/>
</dbReference>
<dbReference type="SUPFAM" id="SSF117100">
    <property type="entry name" value="Beta-galactosidase LacA, domain 3"/>
    <property type="match status" value="1"/>
</dbReference>
<evidence type="ECO:0000256" key="5">
    <source>
        <dbReference type="ARBA" id="ARBA00009809"/>
    </source>
</evidence>
<evidence type="ECO:0000256" key="15">
    <source>
        <dbReference type="PROSITE-ProRule" id="PRU01100"/>
    </source>
</evidence>
<comment type="similarity">
    <text evidence="5 17">Belongs to the glycosyl hydrolase 35 family.</text>
</comment>
<comment type="similarity">
    <text evidence="15">Belongs to the glycosyl hydrolase 26 family.</text>
</comment>
<dbReference type="SUPFAM" id="SSF51011">
    <property type="entry name" value="Glycosyl hydrolase domain"/>
    <property type="match status" value="1"/>
</dbReference>
<feature type="active site" description="Nucleophile" evidence="15">
    <location>
        <position position="284"/>
    </location>
</feature>
<evidence type="ECO:0000256" key="9">
    <source>
        <dbReference type="ARBA" id="ARBA00022801"/>
    </source>
</evidence>
<comment type="function">
    <text evidence="3">Endo-1,4-mannanase, a crucial enzyme for depolymerization of seed galactomannans and wood galactoglucomannans.</text>
</comment>
<evidence type="ECO:0000256" key="14">
    <source>
        <dbReference type="ARBA" id="ARBA00023326"/>
    </source>
</evidence>
<dbReference type="InterPro" id="IPR018954">
    <property type="entry name" value="Betagal_dom2"/>
</dbReference>
<evidence type="ECO:0000256" key="13">
    <source>
        <dbReference type="ARBA" id="ARBA00023295"/>
    </source>
</evidence>
<dbReference type="InterPro" id="IPR000254">
    <property type="entry name" value="CBD"/>
</dbReference>
<protein>
    <recommendedName>
        <fullName evidence="6 16">Beta-galactosidase</fullName>
        <ecNumber evidence="6 16">3.2.1.23</ecNumber>
    </recommendedName>
</protein>
<dbReference type="Pfam" id="PF00734">
    <property type="entry name" value="CBM_1"/>
    <property type="match status" value="1"/>
</dbReference>
<feature type="compositionally biased region" description="Low complexity" evidence="18">
    <location>
        <begin position="346"/>
        <end position="377"/>
    </location>
</feature>
<sequence>MITRFTLLALIPALALGEPLKHATRGQWLTYNPIDPQADAGARTLLSYIQSTYGNHYLSGQMDVGEVAFVKSNTGKTPAIQGNDFMDYSPSRVQYGASSHSAEDCLAFDKTGGINTIVWHWNAPTCLYNTADQPWYKGFYTSATCFDVQEAMNEGPGGSNYQLILRDIDAIAVQLQKLSDAGVPALFRPLHEPDGGWFWWGAKGPGPFKQLWDLMYQRLTQYHNLHNLIWVCNTGNPSWYPGNDKCDIATVDYYATPGDHGPAHDQWNSLYGLTNGQRILALAEVGDIPDPSQMTSSGALWAYWMVWSGSFIEGGSYNPISYLQQVYSDSKVVTLDGPSPLGAWKGTSEGSNGGSSSSTTSSPTTTTSSRPSTTSGSLAPRYSQCGGQGWTGPTACKIKSLGFNTVSFYTDWGLMEGNPGHVVADGIWSLDEFFTAASEAGIYLIARPGPYINAETSAGGIPGWVLRLKGIVRSNSDDYLQATDMYMATVGKMIAKAQITNGGPVILVQPENEYTTWPNVAESEFPTTMNQEVMAYVERQLRDAGVVVPLVVNDNKNLGYFAPGTGLGETDIYGIDAYPMRYDCGNPYVWPTYRFPRDWQQTHRNHSPTTPFAIMEFQGGSGGGWEGVTEDKCAILVNNEAVRVVNKNNYGFGVTVLNIYMTYGGTNWGNLGYHGGYTSYDYGAAITEDRQIWREKYSEEKLQANFLKVSPAYLTATPGNGVNGSYTGSKDIAVTPLFGNETNTNFYLLRHADFTSTGNVQYQLQVSTSTGNVTIPQLGGSLSLNGRDSKFHVTDYDVGGFNLIYSSAEVFTWAKGGNKKRVLVLYGGADELHELAVPTHLPRPRVVDGSGVKTSRKGSSWVSQWQVTAQRRVLRAGNLEIHLLWRNDAYQHWVLELPAAQPIANYSSPSKETVIVKGGYLLRSASIADNKLHLTGDVNTTTSLEVVSAPADRLDGIVFNGQSLESTRSDIGNLAATVHYQPPAVSLPDLKRLEWKYLDSLPEISPGYSDENWTPLTNSYTNNTRNFTGPTCLYADDYGYHGGSLIYRGHFKANGDESWVFLNTSGGVGFANSVWLNQTFLGSWTGSGSNMTYPRNISLPPELSAGGSYVLTVVIDHMGQDEEAPGTDAIKFPRGILDYALSSHELSDLEWKMTGNLGGEQYQDWTRGPLNEGAMYAERQGYHLPNPPTSQWKSSSPINNGITDPGIGFYATSFSLDLPEGYDIPLSFVFNASASDARSRTRYRCQLFVNGYQFGKYVNDLGPQTNFPVPEGILNYNGVNYVAITLWALEPQGALVGGLDLVASTPLLSGYHKPAAAPQPAWEPRRGAY</sequence>
<dbReference type="InterPro" id="IPR017853">
    <property type="entry name" value="GH"/>
</dbReference>
<dbReference type="PRINTS" id="PR00742">
    <property type="entry name" value="GLHYDRLASE35"/>
</dbReference>
<dbReference type="PROSITE" id="PS50206">
    <property type="entry name" value="RHODANESE_3"/>
    <property type="match status" value="1"/>
</dbReference>
<dbReference type="SUPFAM" id="SSF51445">
    <property type="entry name" value="(Trans)glycosidases"/>
    <property type="match status" value="2"/>
</dbReference>
<keyword evidence="11" id="KW-0325">Glycoprotein</keyword>
<dbReference type="InterPro" id="IPR036833">
    <property type="entry name" value="BetaGal_dom3_sf"/>
</dbReference>
<dbReference type="Pfam" id="PF01301">
    <property type="entry name" value="Glyco_hydro_35"/>
    <property type="match status" value="1"/>
</dbReference>
<dbReference type="VEuPathDB" id="FungiDB:CDV56_107783"/>
<dbReference type="Pfam" id="PF02156">
    <property type="entry name" value="Glyco_hydro_26"/>
    <property type="match status" value="1"/>
</dbReference>
<comment type="function">
    <text evidence="2">Cleaves beta-linked terminal galactosyl residues from gangliosides, glycoproteins, and glycosaminoglycans.</text>
</comment>
<keyword evidence="13 15" id="KW-0326">Glycosidase</keyword>
<keyword evidence="8 19" id="KW-0732">Signal</keyword>
<dbReference type="Pfam" id="PF13363">
    <property type="entry name" value="BetaGal_dom3"/>
    <property type="match status" value="1"/>
</dbReference>
<accession>A0A397H6V4</accession>
<keyword evidence="12" id="KW-0119">Carbohydrate metabolism</keyword>
<dbReference type="InterPro" id="IPR008979">
    <property type="entry name" value="Galactose-bd-like_sf"/>
</dbReference>
<name>A0A397H6V4_ASPTH</name>
<dbReference type="FunFam" id="2.102.20.10:FF:000001">
    <property type="entry name" value="Beta-galactosidase A"/>
    <property type="match status" value="1"/>
</dbReference>
<dbReference type="RefSeq" id="XP_026615413.1">
    <property type="nucleotide sequence ID" value="XM_026761402.1"/>
</dbReference>
<dbReference type="SUPFAM" id="SSF57180">
    <property type="entry name" value="Cellulose-binding domain"/>
    <property type="match status" value="1"/>
</dbReference>
<evidence type="ECO:0000256" key="18">
    <source>
        <dbReference type="SAM" id="MobiDB-lite"/>
    </source>
</evidence>
<dbReference type="GO" id="GO:0030248">
    <property type="term" value="F:cellulose binding"/>
    <property type="evidence" value="ECO:0007669"/>
    <property type="project" value="InterPro"/>
</dbReference>
<dbReference type="FunFam" id="2.60.120.260:FF:000088">
    <property type="entry name" value="Beta-galactosidase A"/>
    <property type="match status" value="1"/>
</dbReference>
<dbReference type="InterPro" id="IPR019801">
    <property type="entry name" value="Glyco_hydro_35_CS"/>
</dbReference>
<keyword evidence="14" id="KW-0624">Polysaccharide degradation</keyword>
<dbReference type="SUPFAM" id="SSF49785">
    <property type="entry name" value="Galactose-binding domain-like"/>
    <property type="match status" value="2"/>
</dbReference>
<evidence type="ECO:0000256" key="19">
    <source>
        <dbReference type="SAM" id="SignalP"/>
    </source>
</evidence>
<evidence type="ECO:0000313" key="23">
    <source>
        <dbReference type="Proteomes" id="UP000215305"/>
    </source>
</evidence>
<dbReference type="OrthoDB" id="1657402at2759"/>
<evidence type="ECO:0000259" key="20">
    <source>
        <dbReference type="PROSITE" id="PS50206"/>
    </source>
</evidence>
<feature type="domain" description="GH26" evidence="21">
    <location>
        <begin position="36"/>
        <end position="336"/>
    </location>
</feature>
<dbReference type="InterPro" id="IPR025300">
    <property type="entry name" value="BetaGal_jelly_roll_dom"/>
</dbReference>
<proteinExistence type="inferred from homology"/>
<dbReference type="PANTHER" id="PTHR23421">
    <property type="entry name" value="BETA-GALACTOSIDASE RELATED"/>
    <property type="match status" value="1"/>
</dbReference>
<keyword evidence="9 15" id="KW-0378">Hydrolase</keyword>
<evidence type="ECO:0000256" key="16">
    <source>
        <dbReference type="RuleBase" id="RU000675"/>
    </source>
</evidence>
<evidence type="ECO:0000256" key="8">
    <source>
        <dbReference type="ARBA" id="ARBA00022729"/>
    </source>
</evidence>
<dbReference type="EC" id="3.2.1.23" evidence="6 16"/>
<dbReference type="Pfam" id="PF10435">
    <property type="entry name" value="BetaGal_dom2"/>
    <property type="match status" value="1"/>
</dbReference>
<dbReference type="Pfam" id="PF13364">
    <property type="entry name" value="BetaGal_ABD2"/>
    <property type="match status" value="2"/>
</dbReference>
<dbReference type="Gene3D" id="2.60.120.260">
    <property type="entry name" value="Galactose-binding domain-like"/>
    <property type="match status" value="2"/>
</dbReference>
<dbReference type="InterPro" id="IPR037110">
    <property type="entry name" value="Betagal_dom2_sf"/>
</dbReference>
<dbReference type="SMART" id="SM01029">
    <property type="entry name" value="BetaGal_dom2"/>
    <property type="match status" value="1"/>
</dbReference>
<comment type="subcellular location">
    <subcellularLocation>
        <location evidence="4">Secreted</location>
    </subcellularLocation>
</comment>
<dbReference type="PROSITE" id="PS01182">
    <property type="entry name" value="GLYCOSYL_HYDROL_F35"/>
    <property type="match status" value="1"/>
</dbReference>
<evidence type="ECO:0000256" key="4">
    <source>
        <dbReference type="ARBA" id="ARBA00004613"/>
    </source>
</evidence>
<evidence type="ECO:0000256" key="7">
    <source>
        <dbReference type="ARBA" id="ARBA00022525"/>
    </source>
</evidence>
<evidence type="ECO:0000256" key="17">
    <source>
        <dbReference type="RuleBase" id="RU003679"/>
    </source>
</evidence>
<evidence type="ECO:0000313" key="22">
    <source>
        <dbReference type="EMBL" id="RHZ58399.1"/>
    </source>
</evidence>
<evidence type="ECO:0000256" key="1">
    <source>
        <dbReference type="ARBA" id="ARBA00001412"/>
    </source>
</evidence>
<evidence type="ECO:0000259" key="21">
    <source>
        <dbReference type="PROSITE" id="PS51764"/>
    </source>
</evidence>
<evidence type="ECO:0000256" key="11">
    <source>
        <dbReference type="ARBA" id="ARBA00023180"/>
    </source>
</evidence>
<dbReference type="InterPro" id="IPR001944">
    <property type="entry name" value="Glycoside_Hdrlase_35"/>
</dbReference>
<evidence type="ECO:0000256" key="2">
    <source>
        <dbReference type="ARBA" id="ARBA00002691"/>
    </source>
</evidence>
<dbReference type="Gene3D" id="2.102.20.10">
    <property type="entry name" value="Beta-galactosidase, domain 2"/>
    <property type="match status" value="1"/>
</dbReference>
<evidence type="ECO:0000256" key="6">
    <source>
        <dbReference type="ARBA" id="ARBA00012756"/>
    </source>
</evidence>
<dbReference type="Proteomes" id="UP000215305">
    <property type="component" value="Unassembled WGS sequence"/>
</dbReference>
<keyword evidence="7" id="KW-0964">Secreted</keyword>
<feature type="active site" description="Proton donor" evidence="15">
    <location>
        <position position="192"/>
    </location>
</feature>
<feature type="domain" description="Rhodanese" evidence="20">
    <location>
        <begin position="194"/>
        <end position="209"/>
    </location>
</feature>
<dbReference type="Gene3D" id="2.60.390.10">
    <property type="entry name" value="Beta-galactosidase, domain 3"/>
    <property type="match status" value="1"/>
</dbReference>
<keyword evidence="23" id="KW-1185">Reference proteome</keyword>
<reference evidence="22" key="1">
    <citation type="submission" date="2018-08" db="EMBL/GenBank/DDBJ databases">
        <title>Draft genome sequence of azole-resistant Aspergillus thermomutatus (Neosartorya pseudofischeri) strain HMR AF 39, isolated from a human nasal aspirate.</title>
        <authorList>
            <person name="Parent-Michaud M."/>
            <person name="Dufresne P.J."/>
            <person name="Fournier E."/>
            <person name="Martineau C."/>
            <person name="Moreira S."/>
            <person name="Perkins V."/>
            <person name="De Repentigny L."/>
            <person name="Dufresne S.F."/>
        </authorList>
    </citation>
    <scope>NUCLEOTIDE SEQUENCE [LARGE SCALE GENOMIC DNA]</scope>
    <source>
        <strain evidence="22">HMR AF 39</strain>
    </source>
</reference>
<dbReference type="FunFam" id="2.60.390.10:FF:000001">
    <property type="entry name" value="Beta-galactosidase A"/>
    <property type="match status" value="1"/>
</dbReference>
<dbReference type="FunFam" id="3.20.20.80:FF:000040">
    <property type="entry name" value="Beta-galactosidase A"/>
    <property type="match status" value="1"/>
</dbReference>
<dbReference type="FunFam" id="2.60.120.260:FF:000065">
    <property type="entry name" value="Beta-galactosidase A"/>
    <property type="match status" value="1"/>
</dbReference>
<dbReference type="Gene3D" id="3.20.20.80">
    <property type="entry name" value="Glycosidases"/>
    <property type="match status" value="2"/>
</dbReference>
<evidence type="ECO:0000256" key="3">
    <source>
        <dbReference type="ARBA" id="ARBA00002993"/>
    </source>
</evidence>
<dbReference type="GO" id="GO:0005576">
    <property type="term" value="C:extracellular region"/>
    <property type="evidence" value="ECO:0007669"/>
    <property type="project" value="UniProtKB-SubCell"/>
</dbReference>
<comment type="caution">
    <text evidence="22">The sequence shown here is derived from an EMBL/GenBank/DDBJ whole genome shotgun (WGS) entry which is preliminary data.</text>
</comment>
<dbReference type="GeneID" id="38129757"/>
<gene>
    <name evidence="22" type="ORF">CDV56_107783</name>
</gene>
<feature type="region of interest" description="Disordered" evidence="18">
    <location>
        <begin position="343"/>
        <end position="381"/>
    </location>
</feature>
<dbReference type="InterPro" id="IPR025972">
    <property type="entry name" value="BetaGal_dom3"/>
</dbReference>
<dbReference type="InterPro" id="IPR035971">
    <property type="entry name" value="CBD_sf"/>
</dbReference>
<evidence type="ECO:0000256" key="12">
    <source>
        <dbReference type="ARBA" id="ARBA00023277"/>
    </source>
</evidence>
<keyword evidence="10" id="KW-1015">Disulfide bond</keyword>
<dbReference type="InterPro" id="IPR031330">
    <property type="entry name" value="Gly_Hdrlase_35_cat"/>
</dbReference>
<organism evidence="22 23">
    <name type="scientific">Aspergillus thermomutatus</name>
    <name type="common">Neosartorya pseudofischeri</name>
    <dbReference type="NCBI Taxonomy" id="41047"/>
    <lineage>
        <taxon>Eukaryota</taxon>
        <taxon>Fungi</taxon>
        <taxon>Dikarya</taxon>
        <taxon>Ascomycota</taxon>
        <taxon>Pezizomycotina</taxon>
        <taxon>Eurotiomycetes</taxon>
        <taxon>Eurotiomycetidae</taxon>
        <taxon>Eurotiales</taxon>
        <taxon>Aspergillaceae</taxon>
        <taxon>Aspergillus</taxon>
        <taxon>Aspergillus subgen. Fumigati</taxon>
    </lineage>
</organism>
<feature type="chain" id="PRO_5017304934" description="Beta-galactosidase" evidence="19">
    <location>
        <begin position="18"/>
        <end position="1329"/>
    </location>
</feature>